<evidence type="ECO:0000259" key="2">
    <source>
        <dbReference type="Pfam" id="PF00248"/>
    </source>
</evidence>
<dbReference type="InterPro" id="IPR036812">
    <property type="entry name" value="NAD(P)_OxRdtase_dom_sf"/>
</dbReference>
<dbReference type="InterPro" id="IPR020471">
    <property type="entry name" value="AKR"/>
</dbReference>
<name>A0A2K2G3D0_9SPHN</name>
<gene>
    <name evidence="3" type="ORF">A8V01_16205</name>
</gene>
<dbReference type="AlphaFoldDB" id="A0A2K2G3D0"/>
<dbReference type="PRINTS" id="PR00069">
    <property type="entry name" value="ALDKETRDTASE"/>
</dbReference>
<reference evidence="3 4" key="1">
    <citation type="submission" date="2016-05" db="EMBL/GenBank/DDBJ databases">
        <title>Complete genome sequence of Novosphingobium guangzhouense SA925(T).</title>
        <authorList>
            <person name="Sha S."/>
        </authorList>
    </citation>
    <scope>NUCLEOTIDE SEQUENCE [LARGE SCALE GENOMIC DNA]</scope>
    <source>
        <strain evidence="3 4">SA925</strain>
    </source>
</reference>
<evidence type="ECO:0000256" key="1">
    <source>
        <dbReference type="ARBA" id="ARBA00023002"/>
    </source>
</evidence>
<dbReference type="InterPro" id="IPR050791">
    <property type="entry name" value="Aldo-Keto_reductase"/>
</dbReference>
<evidence type="ECO:0000313" key="4">
    <source>
        <dbReference type="Proteomes" id="UP000236327"/>
    </source>
</evidence>
<dbReference type="Pfam" id="PF00248">
    <property type="entry name" value="Aldo_ket_red"/>
    <property type="match status" value="1"/>
</dbReference>
<proteinExistence type="predicted"/>
<keyword evidence="1" id="KW-0560">Oxidoreductase</keyword>
<evidence type="ECO:0000313" key="3">
    <source>
        <dbReference type="EMBL" id="PNU05550.1"/>
    </source>
</evidence>
<dbReference type="PANTHER" id="PTHR43625:SF40">
    <property type="entry name" value="ALDO-KETO REDUCTASE YAKC [NADP(+)]"/>
    <property type="match status" value="1"/>
</dbReference>
<dbReference type="InterPro" id="IPR023210">
    <property type="entry name" value="NADP_OxRdtase_dom"/>
</dbReference>
<dbReference type="Proteomes" id="UP000236327">
    <property type="component" value="Unassembled WGS sequence"/>
</dbReference>
<keyword evidence="4" id="KW-1185">Reference proteome</keyword>
<dbReference type="GO" id="GO:0005737">
    <property type="term" value="C:cytoplasm"/>
    <property type="evidence" value="ECO:0007669"/>
    <property type="project" value="TreeGrafter"/>
</dbReference>
<dbReference type="EMBL" id="LYMM01000025">
    <property type="protein sequence ID" value="PNU05550.1"/>
    <property type="molecule type" value="Genomic_DNA"/>
</dbReference>
<accession>A0A2K2G3D0</accession>
<dbReference type="Gene3D" id="3.20.20.100">
    <property type="entry name" value="NADP-dependent oxidoreductase domain"/>
    <property type="match status" value="1"/>
</dbReference>
<feature type="domain" description="NADP-dependent oxidoreductase" evidence="2">
    <location>
        <begin position="18"/>
        <end position="302"/>
    </location>
</feature>
<dbReference type="SUPFAM" id="SSF51430">
    <property type="entry name" value="NAD(P)-linked oxidoreductase"/>
    <property type="match status" value="1"/>
</dbReference>
<sequence length="326" mass="35385">METKQMVAFSKSVIGKQGFGAMPLSSVYGSSDDAESTRTLHRAIDLGITFFDTSDSYGRGHNETLLGKALAGQRDRLVIASKFGFRFSAEQAGARVDGSPAYARQAVEASLKRLGVDHIDLHYLHRVDTNTPIEDTVGELSRLKEEGKIGAIGLSEASAEIIRRAHKVHPIAALQSEYSLWSRDVEAEILPTVRELGIVFVPFSPLGRGFLAGSLPTEAGDRRELHPRYHADAIEANARRRALIERVAERLGVTLAQVAIAWLIAKDTVPIPGTRRIANLEANWAANKLELDEATIAELDEAFPVGTTVGDRFAVQGRPQPAPASS</sequence>
<organism evidence="3 4">
    <name type="scientific">Novosphingobium guangzhouense</name>
    <dbReference type="NCBI Taxonomy" id="1850347"/>
    <lineage>
        <taxon>Bacteria</taxon>
        <taxon>Pseudomonadati</taxon>
        <taxon>Pseudomonadota</taxon>
        <taxon>Alphaproteobacteria</taxon>
        <taxon>Sphingomonadales</taxon>
        <taxon>Sphingomonadaceae</taxon>
        <taxon>Novosphingobium</taxon>
    </lineage>
</organism>
<dbReference type="PANTHER" id="PTHR43625">
    <property type="entry name" value="AFLATOXIN B1 ALDEHYDE REDUCTASE"/>
    <property type="match status" value="1"/>
</dbReference>
<protein>
    <submittedName>
        <fullName evidence="3">Aldo/keto reductase</fullName>
    </submittedName>
</protein>
<comment type="caution">
    <text evidence="3">The sequence shown here is derived from an EMBL/GenBank/DDBJ whole genome shotgun (WGS) entry which is preliminary data.</text>
</comment>
<dbReference type="GO" id="GO:0016491">
    <property type="term" value="F:oxidoreductase activity"/>
    <property type="evidence" value="ECO:0007669"/>
    <property type="project" value="UniProtKB-KW"/>
</dbReference>